<keyword evidence="2" id="KW-1185">Reference proteome</keyword>
<comment type="caution">
    <text evidence="1">The sequence shown here is derived from an EMBL/GenBank/DDBJ whole genome shotgun (WGS) entry which is preliminary data.</text>
</comment>
<dbReference type="EMBL" id="BQNB010011574">
    <property type="protein sequence ID" value="GJS92334.1"/>
    <property type="molecule type" value="Genomic_DNA"/>
</dbReference>
<protein>
    <submittedName>
        <fullName evidence="1">Uncharacterized protein</fullName>
    </submittedName>
</protein>
<reference evidence="1" key="2">
    <citation type="submission" date="2022-01" db="EMBL/GenBank/DDBJ databases">
        <authorList>
            <person name="Yamashiro T."/>
            <person name="Shiraishi A."/>
            <person name="Satake H."/>
            <person name="Nakayama K."/>
        </authorList>
    </citation>
    <scope>NUCLEOTIDE SEQUENCE</scope>
</reference>
<dbReference type="Proteomes" id="UP001151760">
    <property type="component" value="Unassembled WGS sequence"/>
</dbReference>
<evidence type="ECO:0000313" key="2">
    <source>
        <dbReference type="Proteomes" id="UP001151760"/>
    </source>
</evidence>
<organism evidence="1 2">
    <name type="scientific">Tanacetum coccineum</name>
    <dbReference type="NCBI Taxonomy" id="301880"/>
    <lineage>
        <taxon>Eukaryota</taxon>
        <taxon>Viridiplantae</taxon>
        <taxon>Streptophyta</taxon>
        <taxon>Embryophyta</taxon>
        <taxon>Tracheophyta</taxon>
        <taxon>Spermatophyta</taxon>
        <taxon>Magnoliopsida</taxon>
        <taxon>eudicotyledons</taxon>
        <taxon>Gunneridae</taxon>
        <taxon>Pentapetalae</taxon>
        <taxon>asterids</taxon>
        <taxon>campanulids</taxon>
        <taxon>Asterales</taxon>
        <taxon>Asteraceae</taxon>
        <taxon>Asteroideae</taxon>
        <taxon>Anthemideae</taxon>
        <taxon>Anthemidinae</taxon>
        <taxon>Tanacetum</taxon>
    </lineage>
</organism>
<gene>
    <name evidence="1" type="ORF">Tco_0774970</name>
</gene>
<proteinExistence type="predicted"/>
<reference evidence="1" key="1">
    <citation type="journal article" date="2022" name="Int. J. Mol. Sci.">
        <title>Draft Genome of Tanacetum Coccineum: Genomic Comparison of Closely Related Tanacetum-Family Plants.</title>
        <authorList>
            <person name="Yamashiro T."/>
            <person name="Shiraishi A."/>
            <person name="Nakayama K."/>
            <person name="Satake H."/>
        </authorList>
    </citation>
    <scope>NUCLEOTIDE SEQUENCE</scope>
</reference>
<accession>A0ABQ4ZQ08</accession>
<sequence>MENSFGTIHSKIGARNYVFANTFVGIKSLLNAASITAAHIRVNYKVNAAEGVNAASEEVSTTELVSTAYVGFKRLQDDS</sequence>
<name>A0ABQ4ZQ08_9ASTR</name>
<evidence type="ECO:0000313" key="1">
    <source>
        <dbReference type="EMBL" id="GJS92334.1"/>
    </source>
</evidence>